<dbReference type="Pfam" id="PF13510">
    <property type="entry name" value="Fer2_4"/>
    <property type="match status" value="1"/>
</dbReference>
<dbReference type="OrthoDB" id="573392at2"/>
<organism evidence="2 3">
    <name type="scientific">Cryobacterium tagatosivorans</name>
    <dbReference type="NCBI Taxonomy" id="1259199"/>
    <lineage>
        <taxon>Bacteria</taxon>
        <taxon>Bacillati</taxon>
        <taxon>Actinomycetota</taxon>
        <taxon>Actinomycetes</taxon>
        <taxon>Micrococcales</taxon>
        <taxon>Microbacteriaceae</taxon>
        <taxon>Cryobacterium</taxon>
    </lineage>
</organism>
<evidence type="ECO:0000313" key="3">
    <source>
        <dbReference type="Proteomes" id="UP000297866"/>
    </source>
</evidence>
<dbReference type="GO" id="GO:0051536">
    <property type="term" value="F:iron-sulfur cluster binding"/>
    <property type="evidence" value="ECO:0007669"/>
    <property type="project" value="InterPro"/>
</dbReference>
<gene>
    <name evidence="2" type="ORF">E3O23_02800</name>
</gene>
<dbReference type="Gene3D" id="3.10.20.440">
    <property type="entry name" value="2Fe-2S iron-sulphur cluster binding domain, sarcosine oxidase, alpha subunit, N-terminal domain"/>
    <property type="match status" value="1"/>
</dbReference>
<comment type="caution">
    <text evidence="2">The sequence shown here is derived from an EMBL/GenBank/DDBJ whole genome shotgun (WGS) entry which is preliminary data.</text>
</comment>
<dbReference type="InterPro" id="IPR042204">
    <property type="entry name" value="2Fe-2S-bd_N"/>
</dbReference>
<dbReference type="Proteomes" id="UP000297866">
    <property type="component" value="Unassembled WGS sequence"/>
</dbReference>
<dbReference type="InterPro" id="IPR036010">
    <property type="entry name" value="2Fe-2S_ferredoxin-like_sf"/>
</dbReference>
<dbReference type="GO" id="GO:0016491">
    <property type="term" value="F:oxidoreductase activity"/>
    <property type="evidence" value="ECO:0007669"/>
    <property type="project" value="UniProtKB-KW"/>
</dbReference>
<sequence length="98" mass="10647">MRIVGHPVLPDLPADEVGFTFNGEPYTAREGEPVAATLLANGVRKLRVSPVAGEPRGIYCGIGHCYECRVWLNNDTQVRACLTPATEGDSFTSERTEV</sequence>
<name>A0A4R8UGS2_9MICO</name>
<keyword evidence="3" id="KW-1185">Reference proteome</keyword>
<evidence type="ECO:0000313" key="2">
    <source>
        <dbReference type="EMBL" id="TFB55173.1"/>
    </source>
</evidence>
<dbReference type="EMBL" id="SOEZ01000014">
    <property type="protein sequence ID" value="TFB55173.1"/>
    <property type="molecule type" value="Genomic_DNA"/>
</dbReference>
<evidence type="ECO:0000256" key="1">
    <source>
        <dbReference type="ARBA" id="ARBA00023002"/>
    </source>
</evidence>
<dbReference type="AlphaFoldDB" id="A0A4R8UGS2"/>
<dbReference type="RefSeq" id="WP_134487979.1">
    <property type="nucleotide sequence ID" value="NZ_SOEZ01000014.1"/>
</dbReference>
<keyword evidence="1" id="KW-0560">Oxidoreductase</keyword>
<proteinExistence type="predicted"/>
<protein>
    <submittedName>
        <fullName evidence="2">(2Fe-2S)-binding protein</fullName>
    </submittedName>
</protein>
<dbReference type="SUPFAM" id="SSF54292">
    <property type="entry name" value="2Fe-2S ferredoxin-like"/>
    <property type="match status" value="1"/>
</dbReference>
<reference evidence="2 3" key="1">
    <citation type="submission" date="2019-03" db="EMBL/GenBank/DDBJ databases">
        <title>Genomics of glacier-inhabiting Cryobacterium strains.</title>
        <authorList>
            <person name="Liu Q."/>
            <person name="Xin Y.-H."/>
        </authorList>
    </citation>
    <scope>NUCLEOTIDE SEQUENCE [LARGE SCALE GENOMIC DNA]</scope>
    <source>
        <strain evidence="2 3">Sr47</strain>
    </source>
</reference>
<accession>A0A4R8UGS2</accession>